<feature type="domain" description="Carboxyltransferase" evidence="4">
    <location>
        <begin position="67"/>
        <end position="105"/>
    </location>
</feature>
<reference evidence="5 6" key="1">
    <citation type="submission" date="2024-06" db="EMBL/GenBank/DDBJ databases">
        <authorList>
            <person name="Kim D.-U."/>
        </authorList>
    </citation>
    <scope>NUCLEOTIDE SEQUENCE [LARGE SCALE GENOMIC DNA]</scope>
    <source>
        <strain evidence="5 6">KACC15460</strain>
    </source>
</reference>
<accession>A0ABV2DSH4</accession>
<dbReference type="RefSeq" id="WP_354465141.1">
    <property type="nucleotide sequence ID" value="NZ_JBEWSZ010000016.1"/>
</dbReference>
<organism evidence="5 6">
    <name type="scientific">Mesorhizobium shangrilense</name>
    <dbReference type="NCBI Taxonomy" id="460060"/>
    <lineage>
        <taxon>Bacteria</taxon>
        <taxon>Pseudomonadati</taxon>
        <taxon>Pseudomonadota</taxon>
        <taxon>Alphaproteobacteria</taxon>
        <taxon>Hyphomicrobiales</taxon>
        <taxon>Phyllobacteriaceae</taxon>
        <taxon>Mesorhizobium</taxon>
    </lineage>
</organism>
<protein>
    <recommendedName>
        <fullName evidence="4">Carboxyltransferase domain-containing protein</fullName>
    </recommendedName>
</protein>
<dbReference type="Pfam" id="PF02626">
    <property type="entry name" value="CT_A_B"/>
    <property type="match status" value="1"/>
</dbReference>
<evidence type="ECO:0000256" key="3">
    <source>
        <dbReference type="ARBA" id="ARBA00022840"/>
    </source>
</evidence>
<dbReference type="EMBL" id="JBEWSZ010000016">
    <property type="protein sequence ID" value="MET2832934.1"/>
    <property type="molecule type" value="Genomic_DNA"/>
</dbReference>
<proteinExistence type="predicted"/>
<evidence type="ECO:0000256" key="1">
    <source>
        <dbReference type="ARBA" id="ARBA00022741"/>
    </source>
</evidence>
<keyword evidence="2" id="KW-0378">Hydrolase</keyword>
<evidence type="ECO:0000256" key="2">
    <source>
        <dbReference type="ARBA" id="ARBA00022801"/>
    </source>
</evidence>
<keyword evidence="3" id="KW-0067">ATP-binding</keyword>
<gene>
    <name evidence="5" type="ORF">ABVQ20_39145</name>
</gene>
<dbReference type="InterPro" id="IPR003778">
    <property type="entry name" value="CT_A_B"/>
</dbReference>
<evidence type="ECO:0000313" key="6">
    <source>
        <dbReference type="Proteomes" id="UP001548832"/>
    </source>
</evidence>
<keyword evidence="1" id="KW-0547">Nucleotide-binding</keyword>
<dbReference type="Proteomes" id="UP001548832">
    <property type="component" value="Unassembled WGS sequence"/>
</dbReference>
<evidence type="ECO:0000259" key="4">
    <source>
        <dbReference type="Pfam" id="PF02626"/>
    </source>
</evidence>
<evidence type="ECO:0000313" key="5">
    <source>
        <dbReference type="EMBL" id="MET2832934.1"/>
    </source>
</evidence>
<name>A0ABV2DSH4_9HYPH</name>
<comment type="caution">
    <text evidence="5">The sequence shown here is derived from an EMBL/GenBank/DDBJ whole genome shotgun (WGS) entry which is preliminary data.</text>
</comment>
<keyword evidence="6" id="KW-1185">Reference proteome</keyword>
<sequence>MAALSVFTTPDSLSWRKEVAVPAVPNGWQAAQRSVLIALSTIRTLAGPVRLTEVCLNRVLLIVRLIEANDCLGNRRRDAAIEIAYGRFALKASRPVTLAVTGAGAADDRYG</sequence>